<evidence type="ECO:0000256" key="1">
    <source>
        <dbReference type="ARBA" id="ARBA00022723"/>
    </source>
</evidence>
<comment type="caution">
    <text evidence="4">The sequence shown here is derived from an EMBL/GenBank/DDBJ whole genome shotgun (WGS) entry which is preliminary data.</text>
</comment>
<dbReference type="Pfam" id="PF08797">
    <property type="entry name" value="HIRAN"/>
    <property type="match status" value="1"/>
</dbReference>
<dbReference type="SMART" id="SM00910">
    <property type="entry name" value="HIRAN"/>
    <property type="match status" value="1"/>
</dbReference>
<proteinExistence type="predicted"/>
<dbReference type="EMBL" id="JASGBP010000009">
    <property type="protein sequence ID" value="MDI9258181.1"/>
    <property type="molecule type" value="Genomic_DNA"/>
</dbReference>
<dbReference type="InterPro" id="IPR014905">
    <property type="entry name" value="HIRAN"/>
</dbReference>
<sequence length="117" mass="13609">MTLQTEQEKKSRPEKEHLCHFDIAGFTYYDGPEAFEKLKIGTILQLKIDTDNKFDARAVAIYFNEFKLGFIPRNENRIIFKLLKVKFTGLETRIQRIDPCAHPENQVGVIVHLKSTI</sequence>
<evidence type="ECO:0000259" key="3">
    <source>
        <dbReference type="SMART" id="SM00910"/>
    </source>
</evidence>
<protein>
    <submittedName>
        <fullName evidence="4">HIRAN domain-containing protein</fullName>
    </submittedName>
</protein>
<gene>
    <name evidence="4" type="ORF">QHT84_12220</name>
</gene>
<accession>A0ABT6XSZ5</accession>
<dbReference type="RefSeq" id="WP_283239846.1">
    <property type="nucleotide sequence ID" value="NZ_JASGBP010000009.1"/>
</dbReference>
<feature type="domain" description="HIRAN" evidence="3">
    <location>
        <begin position="16"/>
        <end position="117"/>
    </location>
</feature>
<evidence type="ECO:0000313" key="5">
    <source>
        <dbReference type="Proteomes" id="UP001230035"/>
    </source>
</evidence>
<name>A0ABT6XSZ5_9FLAO</name>
<keyword evidence="1" id="KW-0479">Metal-binding</keyword>
<reference evidence="4 5" key="1">
    <citation type="submission" date="2023-05" db="EMBL/GenBank/DDBJ databases">
        <title>Flavobacterium sedimenti sp. nov., isolated from the sediment.</title>
        <authorList>
            <person name="Wu N."/>
        </authorList>
    </citation>
    <scope>NUCLEOTIDE SEQUENCE [LARGE SCALE GENOMIC DNA]</scope>
    <source>
        <strain evidence="4 5">YZ-48</strain>
    </source>
</reference>
<organism evidence="4 5">
    <name type="scientific">Flavobacterium sedimenticola</name>
    <dbReference type="NCBI Taxonomy" id="3043286"/>
    <lineage>
        <taxon>Bacteria</taxon>
        <taxon>Pseudomonadati</taxon>
        <taxon>Bacteroidota</taxon>
        <taxon>Flavobacteriia</taxon>
        <taxon>Flavobacteriales</taxon>
        <taxon>Flavobacteriaceae</taxon>
        <taxon>Flavobacterium</taxon>
    </lineage>
</organism>
<evidence type="ECO:0000256" key="2">
    <source>
        <dbReference type="ARBA" id="ARBA00022801"/>
    </source>
</evidence>
<keyword evidence="5" id="KW-1185">Reference proteome</keyword>
<keyword evidence="2" id="KW-0378">Hydrolase</keyword>
<dbReference type="Gene3D" id="3.30.70.2330">
    <property type="match status" value="1"/>
</dbReference>
<evidence type="ECO:0000313" key="4">
    <source>
        <dbReference type="EMBL" id="MDI9258181.1"/>
    </source>
</evidence>
<dbReference type="Proteomes" id="UP001230035">
    <property type="component" value="Unassembled WGS sequence"/>
</dbReference>